<proteinExistence type="predicted"/>
<sequence length="107" mass="11420">MSYRTRETLEAWLTDFRNARSAGGAIKVVIQDGSGGRDTGLIVVPLKSSNASIHIEPGSPAGDGWRITIDALEDTTILDSHQLQELAHELAVAAELCAYLESRAADG</sequence>
<keyword evidence="2" id="KW-1185">Reference proteome</keyword>
<comment type="caution">
    <text evidence="1">The sequence shown here is derived from an EMBL/GenBank/DDBJ whole genome shotgun (WGS) entry which is preliminary data.</text>
</comment>
<accession>A0A7W7BUD9</accession>
<evidence type="ECO:0000313" key="1">
    <source>
        <dbReference type="EMBL" id="MBB4667788.1"/>
    </source>
</evidence>
<protein>
    <submittedName>
        <fullName evidence="1">Uncharacterized protein</fullName>
    </submittedName>
</protein>
<gene>
    <name evidence="1" type="ORF">BKA24_002497</name>
</gene>
<organism evidence="1 2">
    <name type="scientific">Microbacterium marinum</name>
    <dbReference type="NCBI Taxonomy" id="421115"/>
    <lineage>
        <taxon>Bacteria</taxon>
        <taxon>Bacillati</taxon>
        <taxon>Actinomycetota</taxon>
        <taxon>Actinomycetes</taxon>
        <taxon>Micrococcales</taxon>
        <taxon>Microbacteriaceae</taxon>
        <taxon>Microbacterium</taxon>
    </lineage>
</organism>
<dbReference type="RefSeq" id="WP_184218716.1">
    <property type="nucleotide sequence ID" value="NZ_JACHMD010000001.1"/>
</dbReference>
<dbReference type="AlphaFoldDB" id="A0A7W7BUD9"/>
<name>A0A7W7BUD9_9MICO</name>
<dbReference type="EMBL" id="JACHMD010000001">
    <property type="protein sequence ID" value="MBB4667788.1"/>
    <property type="molecule type" value="Genomic_DNA"/>
</dbReference>
<evidence type="ECO:0000313" key="2">
    <source>
        <dbReference type="Proteomes" id="UP000573729"/>
    </source>
</evidence>
<reference evidence="1 2" key="1">
    <citation type="submission" date="2020-08" db="EMBL/GenBank/DDBJ databases">
        <title>Sequencing the genomes of 1000 actinobacteria strains.</title>
        <authorList>
            <person name="Klenk H.-P."/>
        </authorList>
    </citation>
    <scope>NUCLEOTIDE SEQUENCE [LARGE SCALE GENOMIC DNA]</scope>
    <source>
        <strain evidence="1 2">DSM 24947</strain>
    </source>
</reference>
<dbReference type="Proteomes" id="UP000573729">
    <property type="component" value="Unassembled WGS sequence"/>
</dbReference>